<evidence type="ECO:0000256" key="1">
    <source>
        <dbReference type="ARBA" id="ARBA00022490"/>
    </source>
</evidence>
<evidence type="ECO:0000256" key="5">
    <source>
        <dbReference type="HAMAP-Rule" id="MF_01804"/>
    </source>
</evidence>
<reference evidence="6" key="1">
    <citation type="submission" date="2017-05" db="EMBL/GenBank/DDBJ databases">
        <authorList>
            <person name="Varghese N."/>
            <person name="Submissions S."/>
        </authorList>
    </citation>
    <scope>NUCLEOTIDE SEQUENCE</scope>
    <source>
        <strain evidence="6">DSM 45262</strain>
    </source>
</reference>
<dbReference type="PANTHER" id="PTHR34298:SF2">
    <property type="entry name" value="SEGREGATION AND CONDENSATION PROTEIN B"/>
    <property type="match status" value="1"/>
</dbReference>
<dbReference type="GO" id="GO:0005737">
    <property type="term" value="C:cytoplasm"/>
    <property type="evidence" value="ECO:0007669"/>
    <property type="project" value="UniProtKB-SubCell"/>
</dbReference>
<gene>
    <name evidence="5" type="primary">scpB</name>
    <name evidence="6" type="ORF">SAMN06265361_106210</name>
</gene>
<sequence>MKAVIEGLLFAAGEDGLSLKEIADVTGMSKKDVELLIHDMRVDWKEQQRGVQIMKVAQVYQMTTLPEHAAYFEKLAQAPNRSQLSRAALETLAIIAYRQPIMRAEIEEIRGVKSDRVVQVLQRKGLIREVGRAEGAGRPILYGTSREFLDYFGLNHIDELPPADSIFDWQEWEQERQDLFERLGVDTDVIQPDAEMEAEEQPMLESVHES</sequence>
<evidence type="ECO:0000256" key="4">
    <source>
        <dbReference type="ARBA" id="ARBA00023306"/>
    </source>
</evidence>
<dbReference type="Gene3D" id="1.10.10.10">
    <property type="entry name" value="Winged helix-like DNA-binding domain superfamily/Winged helix DNA-binding domain"/>
    <property type="match status" value="2"/>
</dbReference>
<comment type="subunit">
    <text evidence="5">Homodimer. Homodimerization may be required to stabilize the binding of ScpA to the Smc head domains. Component of a cohesin-like complex composed of ScpA, ScpB and the Smc homodimer, in which ScpA and ScpB bind to the head domain of Smc. The presence of the three proteins is required for the association of the complex with DNA.</text>
</comment>
<dbReference type="NCBIfam" id="TIGR00281">
    <property type="entry name" value="SMC-Scp complex subunit ScpB"/>
    <property type="match status" value="1"/>
</dbReference>
<dbReference type="SUPFAM" id="SSF46785">
    <property type="entry name" value="Winged helix' DNA-binding domain"/>
    <property type="match status" value="2"/>
</dbReference>
<dbReference type="RefSeq" id="WP_054095492.1">
    <property type="nucleotide sequence ID" value="NZ_FXTU01000006.1"/>
</dbReference>
<accession>A0AA45WR58</accession>
<dbReference type="InterPro" id="IPR005234">
    <property type="entry name" value="ScpB_csome_segregation"/>
</dbReference>
<comment type="similarity">
    <text evidence="5">Belongs to the ScpB family.</text>
</comment>
<dbReference type="AlphaFoldDB" id="A0AA45WR58"/>
<dbReference type="HAMAP" id="MF_01804">
    <property type="entry name" value="ScpB"/>
    <property type="match status" value="1"/>
</dbReference>
<dbReference type="GO" id="GO:0051301">
    <property type="term" value="P:cell division"/>
    <property type="evidence" value="ECO:0007669"/>
    <property type="project" value="UniProtKB-KW"/>
</dbReference>
<dbReference type="GO" id="GO:0051304">
    <property type="term" value="P:chromosome separation"/>
    <property type="evidence" value="ECO:0007669"/>
    <property type="project" value="InterPro"/>
</dbReference>
<proteinExistence type="inferred from homology"/>
<dbReference type="Proteomes" id="UP001157946">
    <property type="component" value="Unassembled WGS sequence"/>
</dbReference>
<dbReference type="InterPro" id="IPR036388">
    <property type="entry name" value="WH-like_DNA-bd_sf"/>
</dbReference>
<dbReference type="EMBL" id="FXTU01000006">
    <property type="protein sequence ID" value="SMP29694.1"/>
    <property type="molecule type" value="Genomic_DNA"/>
</dbReference>
<protein>
    <recommendedName>
        <fullName evidence="5">Segregation and condensation protein B</fullName>
    </recommendedName>
</protein>
<comment type="caution">
    <text evidence="6">The sequence shown here is derived from an EMBL/GenBank/DDBJ whole genome shotgun (WGS) entry which is preliminary data.</text>
</comment>
<dbReference type="Pfam" id="PF04079">
    <property type="entry name" value="SMC_ScpB"/>
    <property type="match status" value="1"/>
</dbReference>
<dbReference type="PANTHER" id="PTHR34298">
    <property type="entry name" value="SEGREGATION AND CONDENSATION PROTEIN B"/>
    <property type="match status" value="1"/>
</dbReference>
<keyword evidence="3 5" id="KW-0159">Chromosome partition</keyword>
<comment type="function">
    <text evidence="5">Participates in chromosomal partition during cell division. May act via the formation of a condensin-like complex containing Smc and ScpA that pull DNA away from mid-cell into both cell halves.</text>
</comment>
<evidence type="ECO:0000256" key="2">
    <source>
        <dbReference type="ARBA" id="ARBA00022618"/>
    </source>
</evidence>
<evidence type="ECO:0000256" key="3">
    <source>
        <dbReference type="ARBA" id="ARBA00022829"/>
    </source>
</evidence>
<evidence type="ECO:0000313" key="7">
    <source>
        <dbReference type="Proteomes" id="UP001157946"/>
    </source>
</evidence>
<dbReference type="GO" id="GO:0006260">
    <property type="term" value="P:DNA replication"/>
    <property type="evidence" value="ECO:0007669"/>
    <property type="project" value="UniProtKB-UniRule"/>
</dbReference>
<keyword evidence="1 5" id="KW-0963">Cytoplasm</keyword>
<organism evidence="6 7">
    <name type="scientific">Laceyella tengchongensis</name>
    <dbReference type="NCBI Taxonomy" id="574699"/>
    <lineage>
        <taxon>Bacteria</taxon>
        <taxon>Bacillati</taxon>
        <taxon>Bacillota</taxon>
        <taxon>Bacilli</taxon>
        <taxon>Bacillales</taxon>
        <taxon>Thermoactinomycetaceae</taxon>
        <taxon>Laceyella</taxon>
    </lineage>
</organism>
<dbReference type="InterPro" id="IPR036390">
    <property type="entry name" value="WH_DNA-bd_sf"/>
</dbReference>
<dbReference type="PIRSF" id="PIRSF019345">
    <property type="entry name" value="ScpB"/>
    <property type="match status" value="1"/>
</dbReference>
<keyword evidence="7" id="KW-1185">Reference proteome</keyword>
<keyword evidence="2 5" id="KW-0132">Cell division</keyword>
<name>A0AA45WR58_9BACL</name>
<evidence type="ECO:0000313" key="6">
    <source>
        <dbReference type="EMBL" id="SMP29694.1"/>
    </source>
</evidence>
<comment type="subcellular location">
    <subcellularLocation>
        <location evidence="5">Cytoplasm</location>
    </subcellularLocation>
    <text evidence="5">Associated with two foci at the outer edges of the nucleoid region in young cells, and at four foci within both cell halves in older cells.</text>
</comment>
<keyword evidence="4 5" id="KW-0131">Cell cycle</keyword>